<evidence type="ECO:0000313" key="2">
    <source>
        <dbReference type="EMBL" id="KAF2878359.1"/>
    </source>
</evidence>
<name>A0A7C8MIL6_9PLEO</name>
<sequence>MTATVRRQSDSARKRSLRHSRGERVRTDTSTSTEAPEKGGRVRLSKICHGPCGLSERCSRSKQLDICWLLPPDSEPSHGEEPFLQYRGLPLLRRPSRTAERANSENRRRRKSGGTGGEQAIAAEWVKGAGEQDARDLSACQSMFESSGSIPVGIFHRDRFP</sequence>
<dbReference type="Proteomes" id="UP000481861">
    <property type="component" value="Unassembled WGS sequence"/>
</dbReference>
<proteinExistence type="predicted"/>
<dbReference type="EMBL" id="JAADJZ010000001">
    <property type="protein sequence ID" value="KAF2878359.1"/>
    <property type="molecule type" value="Genomic_DNA"/>
</dbReference>
<protein>
    <submittedName>
        <fullName evidence="2">Uncharacterized protein</fullName>
    </submittedName>
</protein>
<organism evidence="2 3">
    <name type="scientific">Massariosphaeria phaeospora</name>
    <dbReference type="NCBI Taxonomy" id="100035"/>
    <lineage>
        <taxon>Eukaryota</taxon>
        <taxon>Fungi</taxon>
        <taxon>Dikarya</taxon>
        <taxon>Ascomycota</taxon>
        <taxon>Pezizomycotina</taxon>
        <taxon>Dothideomycetes</taxon>
        <taxon>Pleosporomycetidae</taxon>
        <taxon>Pleosporales</taxon>
        <taxon>Pleosporales incertae sedis</taxon>
        <taxon>Massariosphaeria</taxon>
    </lineage>
</organism>
<reference evidence="2 3" key="1">
    <citation type="submission" date="2020-01" db="EMBL/GenBank/DDBJ databases">
        <authorList>
            <consortium name="DOE Joint Genome Institute"/>
            <person name="Haridas S."/>
            <person name="Albert R."/>
            <person name="Binder M."/>
            <person name="Bloem J."/>
            <person name="Labutti K."/>
            <person name="Salamov A."/>
            <person name="Andreopoulos B."/>
            <person name="Baker S.E."/>
            <person name="Barry K."/>
            <person name="Bills G."/>
            <person name="Bluhm B.H."/>
            <person name="Cannon C."/>
            <person name="Castanera R."/>
            <person name="Culley D.E."/>
            <person name="Daum C."/>
            <person name="Ezra D."/>
            <person name="Gonzalez J.B."/>
            <person name="Henrissat B."/>
            <person name="Kuo A."/>
            <person name="Liang C."/>
            <person name="Lipzen A."/>
            <person name="Lutzoni F."/>
            <person name="Magnuson J."/>
            <person name="Mondo S."/>
            <person name="Nolan M."/>
            <person name="Ohm R."/>
            <person name="Pangilinan J."/>
            <person name="Park H.-J.H."/>
            <person name="Ramirez L."/>
            <person name="Alfaro M."/>
            <person name="Sun H."/>
            <person name="Tritt A."/>
            <person name="Yoshinaga Y."/>
            <person name="Zwiers L.-H.L."/>
            <person name="Turgeon B.G."/>
            <person name="Goodwin S.B."/>
            <person name="Spatafora J.W."/>
            <person name="Crous P.W."/>
            <person name="Grigoriev I.V."/>
        </authorList>
    </citation>
    <scope>NUCLEOTIDE SEQUENCE [LARGE SCALE GENOMIC DNA]</scope>
    <source>
        <strain evidence="2 3">CBS 611.86</strain>
    </source>
</reference>
<evidence type="ECO:0000256" key="1">
    <source>
        <dbReference type="SAM" id="MobiDB-lite"/>
    </source>
</evidence>
<comment type="caution">
    <text evidence="2">The sequence shown here is derived from an EMBL/GenBank/DDBJ whole genome shotgun (WGS) entry which is preliminary data.</text>
</comment>
<feature type="compositionally biased region" description="Basic and acidic residues" evidence="1">
    <location>
        <begin position="97"/>
        <end position="106"/>
    </location>
</feature>
<dbReference type="AlphaFoldDB" id="A0A7C8MIL6"/>
<keyword evidence="3" id="KW-1185">Reference proteome</keyword>
<gene>
    <name evidence="2" type="ORF">BDV95DRAFT_557291</name>
</gene>
<feature type="region of interest" description="Disordered" evidence="1">
    <location>
        <begin position="1"/>
        <end position="40"/>
    </location>
</feature>
<evidence type="ECO:0000313" key="3">
    <source>
        <dbReference type="Proteomes" id="UP000481861"/>
    </source>
</evidence>
<accession>A0A7C8MIL6</accession>
<feature type="region of interest" description="Disordered" evidence="1">
    <location>
        <begin position="92"/>
        <end position="119"/>
    </location>
</feature>